<dbReference type="SUPFAM" id="SSF52402">
    <property type="entry name" value="Adenine nucleotide alpha hydrolases-like"/>
    <property type="match status" value="1"/>
</dbReference>
<dbReference type="InterPro" id="IPR052188">
    <property type="entry name" value="Ni-pincer_cofactor_biosynth"/>
</dbReference>
<evidence type="ECO:0000259" key="1">
    <source>
        <dbReference type="Pfam" id="PF02540"/>
    </source>
</evidence>
<reference evidence="2" key="1">
    <citation type="submission" date="2021-02" db="EMBL/GenBank/DDBJ databases">
        <title>Sulfurospirillum tamanensis sp. nov.</title>
        <authorList>
            <person name="Frolova A."/>
            <person name="Merkel A."/>
            <person name="Slobodkin A."/>
        </authorList>
    </citation>
    <scope>NUCLEOTIDE SEQUENCE</scope>
    <source>
        <strain evidence="2">T05b</strain>
    </source>
</reference>
<dbReference type="Gene3D" id="3.40.50.620">
    <property type="entry name" value="HUPs"/>
    <property type="match status" value="1"/>
</dbReference>
<dbReference type="InterPro" id="IPR022310">
    <property type="entry name" value="NAD/GMP_synthase"/>
</dbReference>
<dbReference type="InterPro" id="IPR005232">
    <property type="entry name" value="LarE"/>
</dbReference>
<dbReference type="PANTHER" id="PTHR43169:SF2">
    <property type="entry name" value="NAD_GMP SYNTHASE DOMAIN-CONTAINING PROTEIN"/>
    <property type="match status" value="1"/>
</dbReference>
<proteinExistence type="predicted"/>
<name>A0ABS2WRG5_9BACT</name>
<organism evidence="2 3">
    <name type="scientific">Sulfurospirillum tamanense</name>
    <dbReference type="NCBI Taxonomy" id="2813362"/>
    <lineage>
        <taxon>Bacteria</taxon>
        <taxon>Pseudomonadati</taxon>
        <taxon>Campylobacterota</taxon>
        <taxon>Epsilonproteobacteria</taxon>
        <taxon>Campylobacterales</taxon>
        <taxon>Sulfurospirillaceae</taxon>
        <taxon>Sulfurospirillum</taxon>
    </lineage>
</organism>
<sequence length="271" mass="30523">MHQKYKHLIQIISSYESLVVAFSGGVDSAFLLKVAYDVLGEKVIGITVSTPYIADWEIKDAQKIAQEIGAKHKVVQKPWNEILHNNPKNRCYICKRTIFSSLLLEAQENGLNAIAEGSNVDDTKEFRPGRAALGELGIKTPLLEAGLTKSEIRVLSHDLGLSTWSKPSYACLLTRFPYDKKVEEKALHKVGAAEEYMIRQGYGELRVRYEDGLARIEMPENEMIRFLSDARLNVLRAHLKSLGFLHVTLDVEGYRHDSIAESLHLSKETSK</sequence>
<dbReference type="RefSeq" id="WP_205458742.1">
    <property type="nucleotide sequence ID" value="NZ_JAFHKK010000008.1"/>
</dbReference>
<dbReference type="CDD" id="cd01990">
    <property type="entry name" value="LarE-like"/>
    <property type="match status" value="1"/>
</dbReference>
<comment type="caution">
    <text evidence="2">The sequence shown here is derived from an EMBL/GenBank/DDBJ whole genome shotgun (WGS) entry which is preliminary data.</text>
</comment>
<keyword evidence="3" id="KW-1185">Reference proteome</keyword>
<accession>A0ABS2WRG5</accession>
<protein>
    <submittedName>
        <fullName evidence="2">ATP-dependent sacrificial sulfur transferase LarE</fullName>
    </submittedName>
</protein>
<keyword evidence="2" id="KW-0808">Transferase</keyword>
<feature type="domain" description="NAD/GMP synthase" evidence="1">
    <location>
        <begin position="15"/>
        <end position="76"/>
    </location>
</feature>
<dbReference type="EMBL" id="JAFHKK010000008">
    <property type="protein sequence ID" value="MBN2964198.1"/>
    <property type="molecule type" value="Genomic_DNA"/>
</dbReference>
<dbReference type="PIRSF" id="PIRSF006661">
    <property type="entry name" value="PP-lp_UCP006661"/>
    <property type="match status" value="1"/>
</dbReference>
<dbReference type="InterPro" id="IPR014729">
    <property type="entry name" value="Rossmann-like_a/b/a_fold"/>
</dbReference>
<dbReference type="Pfam" id="PF02540">
    <property type="entry name" value="NAD_synthase"/>
    <property type="match status" value="1"/>
</dbReference>
<dbReference type="GO" id="GO:0016740">
    <property type="term" value="F:transferase activity"/>
    <property type="evidence" value="ECO:0007669"/>
    <property type="project" value="UniProtKB-KW"/>
</dbReference>
<evidence type="ECO:0000313" key="2">
    <source>
        <dbReference type="EMBL" id="MBN2964198.1"/>
    </source>
</evidence>
<gene>
    <name evidence="2" type="primary">larE</name>
    <name evidence="2" type="ORF">JWV37_05360</name>
</gene>
<reference evidence="2" key="2">
    <citation type="submission" date="2021-02" db="EMBL/GenBank/DDBJ databases">
        <authorList>
            <person name="Merkel A.Y."/>
        </authorList>
    </citation>
    <scope>NUCLEOTIDE SEQUENCE</scope>
    <source>
        <strain evidence="2">T05b</strain>
    </source>
</reference>
<evidence type="ECO:0000313" key="3">
    <source>
        <dbReference type="Proteomes" id="UP000703590"/>
    </source>
</evidence>
<dbReference type="PANTHER" id="PTHR43169">
    <property type="entry name" value="EXSB FAMILY PROTEIN"/>
    <property type="match status" value="1"/>
</dbReference>
<dbReference type="NCBIfam" id="TIGR00268">
    <property type="entry name" value="ATP-dependent sacrificial sulfur transferase LarE"/>
    <property type="match status" value="1"/>
</dbReference>
<dbReference type="Proteomes" id="UP000703590">
    <property type="component" value="Unassembled WGS sequence"/>
</dbReference>